<keyword evidence="2" id="KW-1185">Reference proteome</keyword>
<evidence type="ECO:0000313" key="2">
    <source>
        <dbReference type="Proteomes" id="UP001161247"/>
    </source>
</evidence>
<dbReference type="EMBL" id="OX459120">
    <property type="protein sequence ID" value="CAI9099137.1"/>
    <property type="molecule type" value="Genomic_DNA"/>
</dbReference>
<dbReference type="PANTHER" id="PTHR35510">
    <property type="entry name" value="DBH-LIKE MONOOXYGENASE"/>
    <property type="match status" value="1"/>
</dbReference>
<dbReference type="AlphaFoldDB" id="A0AAV1CXA4"/>
<organism evidence="1 2">
    <name type="scientific">Oldenlandia corymbosa var. corymbosa</name>
    <dbReference type="NCBI Taxonomy" id="529605"/>
    <lineage>
        <taxon>Eukaryota</taxon>
        <taxon>Viridiplantae</taxon>
        <taxon>Streptophyta</taxon>
        <taxon>Embryophyta</taxon>
        <taxon>Tracheophyta</taxon>
        <taxon>Spermatophyta</taxon>
        <taxon>Magnoliopsida</taxon>
        <taxon>eudicotyledons</taxon>
        <taxon>Gunneridae</taxon>
        <taxon>Pentapetalae</taxon>
        <taxon>asterids</taxon>
        <taxon>lamiids</taxon>
        <taxon>Gentianales</taxon>
        <taxon>Rubiaceae</taxon>
        <taxon>Rubioideae</taxon>
        <taxon>Spermacoceae</taxon>
        <taxon>Hedyotis-Oldenlandia complex</taxon>
        <taxon>Oldenlandia</taxon>
    </lineage>
</organism>
<sequence>MRNLGYGVGGDDSSTTKLKRKDFDLDDVSYDLTDFSASPARKIRRLDAELAPIIEEESEIPAVFQLSQPEANVCGNDRRGVVIEELPDQFENEERAIVLFNPSNTPLLHSPTNFSVLVNPNFIPKFKGIVWPNQSNQWAASSNEEMEQEINSGQANECLAVVPWVPSQLPSAEASANAPLMDSSDDMMEAEETDVATMEVEDDNVELHQPIGMNVNNGLHQWQQQHCLIPQPPQNTSTPIVWFR</sequence>
<reference evidence="1" key="1">
    <citation type="submission" date="2023-03" db="EMBL/GenBank/DDBJ databases">
        <authorList>
            <person name="Julca I."/>
        </authorList>
    </citation>
    <scope>NUCLEOTIDE SEQUENCE</scope>
</reference>
<dbReference type="Proteomes" id="UP001161247">
    <property type="component" value="Chromosome 3"/>
</dbReference>
<dbReference type="PANTHER" id="PTHR35510:SF1">
    <property type="entry name" value="DBH-LIKE MONOOXYGENASE"/>
    <property type="match status" value="1"/>
</dbReference>
<name>A0AAV1CXA4_OLDCO</name>
<protein>
    <submittedName>
        <fullName evidence="1">OLC1v1035914C1</fullName>
    </submittedName>
</protein>
<accession>A0AAV1CXA4</accession>
<proteinExistence type="predicted"/>
<gene>
    <name evidence="1" type="ORF">OLC1_LOCUS9216</name>
</gene>
<evidence type="ECO:0000313" key="1">
    <source>
        <dbReference type="EMBL" id="CAI9099137.1"/>
    </source>
</evidence>